<comment type="caution">
    <text evidence="1">The sequence shown here is derived from an EMBL/GenBank/DDBJ whole genome shotgun (WGS) entry which is preliminary data.</text>
</comment>
<dbReference type="Proteomes" id="UP000823775">
    <property type="component" value="Unassembled WGS sequence"/>
</dbReference>
<accession>A0ABS8VZV0</accession>
<name>A0ABS8VZV0_DATST</name>
<dbReference type="EMBL" id="JACEIK010006313">
    <property type="protein sequence ID" value="MCE2055484.1"/>
    <property type="molecule type" value="Genomic_DNA"/>
</dbReference>
<evidence type="ECO:0000313" key="1">
    <source>
        <dbReference type="EMBL" id="MCE2055484.1"/>
    </source>
</evidence>
<sequence length="168" mass="18520">MQILLVMMKLVADECVEVDPIVKGVIWDMTGEVRALSTTYLAMPRGKIKVHENLEQCPREILDTEHVEVEPEETMSGTLYANGDYSGESIEEDAMEIEVSSQSFVLSKIITDSKQILKVGGAKDQIDEKVDCEDTYGMIFGSFEAAKQSIEELKRESGGGSYADAKAS</sequence>
<protein>
    <submittedName>
        <fullName evidence="1">Uncharacterized protein</fullName>
    </submittedName>
</protein>
<proteinExistence type="predicted"/>
<keyword evidence="2" id="KW-1185">Reference proteome</keyword>
<reference evidence="1 2" key="1">
    <citation type="journal article" date="2021" name="BMC Genomics">
        <title>Datura genome reveals duplications of psychoactive alkaloid biosynthetic genes and high mutation rate following tissue culture.</title>
        <authorList>
            <person name="Rajewski A."/>
            <person name="Carter-House D."/>
            <person name="Stajich J."/>
            <person name="Litt A."/>
        </authorList>
    </citation>
    <scope>NUCLEOTIDE SEQUENCE [LARGE SCALE GENOMIC DNA]</scope>
    <source>
        <strain evidence="1">AR-01</strain>
    </source>
</reference>
<gene>
    <name evidence="1" type="ORF">HAX54_042725</name>
</gene>
<evidence type="ECO:0000313" key="2">
    <source>
        <dbReference type="Proteomes" id="UP000823775"/>
    </source>
</evidence>
<organism evidence="1 2">
    <name type="scientific">Datura stramonium</name>
    <name type="common">Jimsonweed</name>
    <name type="synonym">Common thornapple</name>
    <dbReference type="NCBI Taxonomy" id="4076"/>
    <lineage>
        <taxon>Eukaryota</taxon>
        <taxon>Viridiplantae</taxon>
        <taxon>Streptophyta</taxon>
        <taxon>Embryophyta</taxon>
        <taxon>Tracheophyta</taxon>
        <taxon>Spermatophyta</taxon>
        <taxon>Magnoliopsida</taxon>
        <taxon>eudicotyledons</taxon>
        <taxon>Gunneridae</taxon>
        <taxon>Pentapetalae</taxon>
        <taxon>asterids</taxon>
        <taxon>lamiids</taxon>
        <taxon>Solanales</taxon>
        <taxon>Solanaceae</taxon>
        <taxon>Solanoideae</taxon>
        <taxon>Datureae</taxon>
        <taxon>Datura</taxon>
    </lineage>
</organism>